<evidence type="ECO:0000313" key="3">
    <source>
        <dbReference type="Proteomes" id="UP000517753"/>
    </source>
</evidence>
<evidence type="ECO:0000256" key="1">
    <source>
        <dbReference type="SAM" id="MobiDB-lite"/>
    </source>
</evidence>
<name>A0A7Y9K0Q6_9SPHN</name>
<comment type="caution">
    <text evidence="2">The sequence shown here is derived from an EMBL/GenBank/DDBJ whole genome shotgun (WGS) entry which is preliminary data.</text>
</comment>
<dbReference type="Proteomes" id="UP000517753">
    <property type="component" value="Unassembled WGS sequence"/>
</dbReference>
<evidence type="ECO:0000313" key="2">
    <source>
        <dbReference type="EMBL" id="NYD89132.1"/>
    </source>
</evidence>
<proteinExistence type="predicted"/>
<accession>A0A7Y9K0Q6</accession>
<organism evidence="2 3">
    <name type="scientific">Sphingomonas melonis</name>
    <dbReference type="NCBI Taxonomy" id="152682"/>
    <lineage>
        <taxon>Bacteria</taxon>
        <taxon>Pseudomonadati</taxon>
        <taxon>Pseudomonadota</taxon>
        <taxon>Alphaproteobacteria</taxon>
        <taxon>Sphingomonadales</taxon>
        <taxon>Sphingomonadaceae</taxon>
        <taxon>Sphingomonas</taxon>
    </lineage>
</organism>
<feature type="region of interest" description="Disordered" evidence="1">
    <location>
        <begin position="1"/>
        <end position="21"/>
    </location>
</feature>
<reference evidence="2 3" key="2">
    <citation type="submission" date="2020-08" db="EMBL/GenBank/DDBJ databases">
        <title>The Agave Microbiome: Exploring the role of microbial communities in plant adaptations to desert environments.</title>
        <authorList>
            <person name="Partida-Martinez L.P."/>
        </authorList>
    </citation>
    <scope>NUCLEOTIDE SEQUENCE [LARGE SCALE GENOMIC DNA]</scope>
    <source>
        <strain evidence="2 3">AS2.3</strain>
    </source>
</reference>
<sequence length="150" mass="16547">MAHDLGTGREPNRSRIAHPDIPRLSFGKLGIELDQITPANAEHRRPHLRGVSWSDRPLEHAPGNRRAYDEAAAADLEVLQLGTRHGDLSAPGTRGKPSLRDRLVGKNALVIQPTDAIRLGPAAFGRDLLLREGRFGLQDLWAQQRIVEHG</sequence>
<reference evidence="2 3" key="1">
    <citation type="submission" date="2020-07" db="EMBL/GenBank/DDBJ databases">
        <authorList>
            <person name="Partida-Martinez L."/>
            <person name="Huntemann M."/>
            <person name="Clum A."/>
            <person name="Wang J."/>
            <person name="Palaniappan K."/>
            <person name="Ritter S."/>
            <person name="Chen I.-M."/>
            <person name="Stamatis D."/>
            <person name="Reddy T."/>
            <person name="O'Malley R."/>
            <person name="Daum C."/>
            <person name="Shapiro N."/>
            <person name="Ivanova N."/>
            <person name="Kyrpides N."/>
            <person name="Woyke T."/>
        </authorList>
    </citation>
    <scope>NUCLEOTIDE SEQUENCE [LARGE SCALE GENOMIC DNA]</scope>
    <source>
        <strain evidence="2 3">AS2.3</strain>
    </source>
</reference>
<keyword evidence="3" id="KW-1185">Reference proteome</keyword>
<dbReference type="AlphaFoldDB" id="A0A7Y9K0Q6"/>
<protein>
    <submittedName>
        <fullName evidence="2">Uncharacterized protein</fullName>
    </submittedName>
</protein>
<gene>
    <name evidence="2" type="ORF">HD841_000901</name>
</gene>
<dbReference type="EMBL" id="JACCBY010000001">
    <property type="protein sequence ID" value="NYD89132.1"/>
    <property type="molecule type" value="Genomic_DNA"/>
</dbReference>